<comment type="caution">
    <text evidence="1">The sequence shown here is derived from an EMBL/GenBank/DDBJ whole genome shotgun (WGS) entry which is preliminary data.</text>
</comment>
<reference evidence="1 2" key="2">
    <citation type="journal article" date="2017" name="Front. Plant Sci.">
        <title>Gene Classification and Mining of Molecular Markers Useful in Red Clover (Trifolium pratense) Breeding.</title>
        <authorList>
            <person name="Istvanek J."/>
            <person name="Dluhosova J."/>
            <person name="Dluhos P."/>
            <person name="Patkova L."/>
            <person name="Nedelnik J."/>
            <person name="Repkova J."/>
        </authorList>
    </citation>
    <scope>NUCLEOTIDE SEQUENCE [LARGE SCALE GENOMIC DNA]</scope>
    <source>
        <strain evidence="2">cv. Tatra</strain>
        <tissue evidence="1">Young leaves</tissue>
    </source>
</reference>
<organism evidence="1 2">
    <name type="scientific">Trifolium pratense</name>
    <name type="common">Red clover</name>
    <dbReference type="NCBI Taxonomy" id="57577"/>
    <lineage>
        <taxon>Eukaryota</taxon>
        <taxon>Viridiplantae</taxon>
        <taxon>Streptophyta</taxon>
        <taxon>Embryophyta</taxon>
        <taxon>Tracheophyta</taxon>
        <taxon>Spermatophyta</taxon>
        <taxon>Magnoliopsida</taxon>
        <taxon>eudicotyledons</taxon>
        <taxon>Gunneridae</taxon>
        <taxon>Pentapetalae</taxon>
        <taxon>rosids</taxon>
        <taxon>fabids</taxon>
        <taxon>Fabales</taxon>
        <taxon>Fabaceae</taxon>
        <taxon>Papilionoideae</taxon>
        <taxon>50 kb inversion clade</taxon>
        <taxon>NPAAA clade</taxon>
        <taxon>Hologalegina</taxon>
        <taxon>IRL clade</taxon>
        <taxon>Trifolieae</taxon>
        <taxon>Trifolium</taxon>
    </lineage>
</organism>
<reference evidence="1 2" key="1">
    <citation type="journal article" date="2014" name="Am. J. Bot.">
        <title>Genome assembly and annotation for red clover (Trifolium pratense; Fabaceae).</title>
        <authorList>
            <person name="Istvanek J."/>
            <person name="Jaros M."/>
            <person name="Krenek A."/>
            <person name="Repkova J."/>
        </authorList>
    </citation>
    <scope>NUCLEOTIDE SEQUENCE [LARGE SCALE GENOMIC DNA]</scope>
    <source>
        <strain evidence="2">cv. Tatra</strain>
        <tissue evidence="1">Young leaves</tissue>
    </source>
</reference>
<feature type="non-terminal residue" evidence="1">
    <location>
        <position position="1"/>
    </location>
</feature>
<protein>
    <submittedName>
        <fullName evidence="1">Uncharacterized protein</fullName>
    </submittedName>
</protein>
<name>A0A2K3KJ50_TRIPR</name>
<gene>
    <name evidence="1" type="ORF">L195_g055014</name>
</gene>
<proteinExistence type="predicted"/>
<accession>A0A2K3KJ50</accession>
<sequence length="53" mass="5278">NGGSAGVTGGSAVSFTPSEDCGEVAMNLVEWNGPGATMPELLISAICLRALEP</sequence>
<dbReference type="EMBL" id="ASHM01098472">
    <property type="protein sequence ID" value="PNX66306.1"/>
    <property type="molecule type" value="Genomic_DNA"/>
</dbReference>
<evidence type="ECO:0000313" key="1">
    <source>
        <dbReference type="EMBL" id="PNX66306.1"/>
    </source>
</evidence>
<evidence type="ECO:0000313" key="2">
    <source>
        <dbReference type="Proteomes" id="UP000236291"/>
    </source>
</evidence>
<dbReference type="Proteomes" id="UP000236291">
    <property type="component" value="Unassembled WGS sequence"/>
</dbReference>
<dbReference type="AlphaFoldDB" id="A0A2K3KJ50"/>